<gene>
    <name evidence="5" type="ORF">AB2B41_06195</name>
</gene>
<dbReference type="SUPFAM" id="SSF53383">
    <property type="entry name" value="PLP-dependent transferases"/>
    <property type="match status" value="1"/>
</dbReference>
<evidence type="ECO:0000256" key="2">
    <source>
        <dbReference type="ARBA" id="ARBA00008954"/>
    </source>
</evidence>
<evidence type="ECO:0000256" key="4">
    <source>
        <dbReference type="RuleBase" id="RU003560"/>
    </source>
</evidence>
<dbReference type="Gene3D" id="3.90.1150.10">
    <property type="entry name" value="Aspartate Aminotransferase, domain 1"/>
    <property type="match status" value="1"/>
</dbReference>
<keyword evidence="6" id="KW-1185">Reference proteome</keyword>
<dbReference type="NCBIfam" id="NF005683">
    <property type="entry name" value="PRK07481.1"/>
    <property type="match status" value="1"/>
</dbReference>
<dbReference type="Gene3D" id="3.40.640.10">
    <property type="entry name" value="Type I PLP-dependent aspartate aminotransferase-like (Major domain)"/>
    <property type="match status" value="1"/>
</dbReference>
<dbReference type="InterPro" id="IPR015422">
    <property type="entry name" value="PyrdxlP-dep_Trfase_small"/>
</dbReference>
<evidence type="ECO:0000256" key="3">
    <source>
        <dbReference type="ARBA" id="ARBA00022898"/>
    </source>
</evidence>
<dbReference type="CDD" id="cd00610">
    <property type="entry name" value="OAT_like"/>
    <property type="match status" value="1"/>
</dbReference>
<keyword evidence="3 4" id="KW-0663">Pyridoxal phosphate</keyword>
<name>A0ABV3RJV6_9RHOB</name>
<reference evidence="5 6" key="1">
    <citation type="submission" date="2024-07" db="EMBL/GenBank/DDBJ databases">
        <title>Marimonas sp.nov., isolated from tidal-flat sediment.</title>
        <authorList>
            <person name="Jayan J.N."/>
            <person name="Lee S.S."/>
        </authorList>
    </citation>
    <scope>NUCLEOTIDE SEQUENCE [LARGE SCALE GENOMIC DNA]</scope>
    <source>
        <strain evidence="5 6">MJW-29</strain>
    </source>
</reference>
<dbReference type="RefSeq" id="WP_367876892.1">
    <property type="nucleotide sequence ID" value="NZ_JBFNXX010000004.1"/>
</dbReference>
<proteinExistence type="inferred from homology"/>
<dbReference type="PROSITE" id="PS00600">
    <property type="entry name" value="AA_TRANSFER_CLASS_3"/>
    <property type="match status" value="1"/>
</dbReference>
<comment type="caution">
    <text evidence="5">The sequence shown here is derived from an EMBL/GenBank/DDBJ whole genome shotgun (WGS) entry which is preliminary data.</text>
</comment>
<dbReference type="InterPro" id="IPR015421">
    <property type="entry name" value="PyrdxlP-dep_Trfase_major"/>
</dbReference>
<dbReference type="InterPro" id="IPR005814">
    <property type="entry name" value="Aminotrans_3"/>
</dbReference>
<organism evidence="5 6">
    <name type="scientific">Sulfitobacter sediminis</name>
    <dbReference type="NCBI Taxonomy" id="3234186"/>
    <lineage>
        <taxon>Bacteria</taxon>
        <taxon>Pseudomonadati</taxon>
        <taxon>Pseudomonadota</taxon>
        <taxon>Alphaproteobacteria</taxon>
        <taxon>Rhodobacterales</taxon>
        <taxon>Roseobacteraceae</taxon>
        <taxon>Sulfitobacter</taxon>
    </lineage>
</organism>
<dbReference type="EMBL" id="JBFNXX010000004">
    <property type="protein sequence ID" value="MEW9919184.1"/>
    <property type="molecule type" value="Genomic_DNA"/>
</dbReference>
<dbReference type="GO" id="GO:0008483">
    <property type="term" value="F:transaminase activity"/>
    <property type="evidence" value="ECO:0007669"/>
    <property type="project" value="UniProtKB-KW"/>
</dbReference>
<sequence length="454" mass="48449">MRDHNFLIENNTKHMWQPMAHPAEAMANPPKIITGAEGVRITDVHGATVIDAVGGLWNANLGYSCQPIKDAIAEQLQVLPYYSTFRGSVPGPAIELAAELREWFAPDGLTRAFFTSGGSDSIDTALKFARQYHKIRGEHGRAKFISFKKGYHGTHWGGASINGNQNFRHNYEPLLPGCIHIPAPYPYRNPFGETDPERLAELIAAILEDEIAFNGADTIAAFIMEPILGAGGVIPPHPSLMGKIREICTRNGILLIADEIITAFGRTGAWTGSRLWGVQPDLLCFAKAITNSYFPFGGVMISERLVDTFEKSDSKAANIGTGYTYSGHPVGAAAALATLAETKRLNVVENAAARGTQLFEGAQALMAKHDLIGDVRGGHGLMIGIESVADRATKAPAAADKMAVVAETVYEAGVMIRVSGPNIILSPPLVISAEDCDTILAALDSGFAAASATA</sequence>
<evidence type="ECO:0000313" key="6">
    <source>
        <dbReference type="Proteomes" id="UP001556098"/>
    </source>
</evidence>
<protein>
    <submittedName>
        <fullName evidence="5">Aminotransferase class III-fold pyridoxal phosphate-dependent enzyme</fullName>
    </submittedName>
</protein>
<comment type="cofactor">
    <cofactor evidence="1">
        <name>pyridoxal 5'-phosphate</name>
        <dbReference type="ChEBI" id="CHEBI:597326"/>
    </cofactor>
</comment>
<evidence type="ECO:0000313" key="5">
    <source>
        <dbReference type="EMBL" id="MEW9919184.1"/>
    </source>
</evidence>
<accession>A0ABV3RJV6</accession>
<keyword evidence="5" id="KW-0032">Aminotransferase</keyword>
<dbReference type="Pfam" id="PF00202">
    <property type="entry name" value="Aminotran_3"/>
    <property type="match status" value="1"/>
</dbReference>
<keyword evidence="5" id="KW-0808">Transferase</keyword>
<comment type="similarity">
    <text evidence="2 4">Belongs to the class-III pyridoxal-phosphate-dependent aminotransferase family.</text>
</comment>
<dbReference type="PIRSF" id="PIRSF000521">
    <property type="entry name" value="Transaminase_4ab_Lys_Orn"/>
    <property type="match status" value="1"/>
</dbReference>
<dbReference type="InterPro" id="IPR015424">
    <property type="entry name" value="PyrdxlP-dep_Trfase"/>
</dbReference>
<dbReference type="PANTHER" id="PTHR43094:SF1">
    <property type="entry name" value="AMINOTRANSFERASE CLASS-III"/>
    <property type="match status" value="1"/>
</dbReference>
<dbReference type="InterPro" id="IPR049704">
    <property type="entry name" value="Aminotrans_3_PPA_site"/>
</dbReference>
<dbReference type="PANTHER" id="PTHR43094">
    <property type="entry name" value="AMINOTRANSFERASE"/>
    <property type="match status" value="1"/>
</dbReference>
<evidence type="ECO:0000256" key="1">
    <source>
        <dbReference type="ARBA" id="ARBA00001933"/>
    </source>
</evidence>
<dbReference type="Proteomes" id="UP001556098">
    <property type="component" value="Unassembled WGS sequence"/>
</dbReference>